<protein>
    <submittedName>
        <fullName evidence="2">Uncharacterized protein</fullName>
    </submittedName>
</protein>
<gene>
    <name evidence="2" type="ORF">AC579_6522</name>
</gene>
<evidence type="ECO:0000313" key="2">
    <source>
        <dbReference type="EMBL" id="KXT09319.1"/>
    </source>
</evidence>
<comment type="caution">
    <text evidence="2">The sequence shown here is derived from an EMBL/GenBank/DDBJ whole genome shotgun (WGS) entry which is preliminary data.</text>
</comment>
<dbReference type="AlphaFoldDB" id="A0A139I3P8"/>
<keyword evidence="3" id="KW-1185">Reference proteome</keyword>
<name>A0A139I3P8_9PEZI</name>
<dbReference type="EMBL" id="LFZO01000353">
    <property type="protein sequence ID" value="KXT09319.1"/>
    <property type="molecule type" value="Genomic_DNA"/>
</dbReference>
<sequence>MYNALGSHEELLKTLVDEHNGFGGGIELERTSNGGIFDGHTMSEEWRNYGNKLAPRTGLTLLTMPKLRTRLPTRCRQSRESSPQLETGRKGQTAQSPSMPCPYSNEILQAFTEISST</sequence>
<evidence type="ECO:0000313" key="3">
    <source>
        <dbReference type="Proteomes" id="UP000073492"/>
    </source>
</evidence>
<feature type="compositionally biased region" description="Polar residues" evidence="1">
    <location>
        <begin position="80"/>
        <end position="98"/>
    </location>
</feature>
<feature type="region of interest" description="Disordered" evidence="1">
    <location>
        <begin position="70"/>
        <end position="103"/>
    </location>
</feature>
<accession>A0A139I3P8</accession>
<dbReference type="Proteomes" id="UP000073492">
    <property type="component" value="Unassembled WGS sequence"/>
</dbReference>
<organism evidence="2 3">
    <name type="scientific">Pseudocercospora musae</name>
    <dbReference type="NCBI Taxonomy" id="113226"/>
    <lineage>
        <taxon>Eukaryota</taxon>
        <taxon>Fungi</taxon>
        <taxon>Dikarya</taxon>
        <taxon>Ascomycota</taxon>
        <taxon>Pezizomycotina</taxon>
        <taxon>Dothideomycetes</taxon>
        <taxon>Dothideomycetidae</taxon>
        <taxon>Mycosphaerellales</taxon>
        <taxon>Mycosphaerellaceae</taxon>
        <taxon>Pseudocercospora</taxon>
    </lineage>
</organism>
<reference evidence="2 3" key="1">
    <citation type="submission" date="2015-07" db="EMBL/GenBank/DDBJ databases">
        <title>Comparative genomics of the Sigatoka disease complex on banana suggests a link between parallel evolutionary changes in Pseudocercospora fijiensis and Pseudocercospora eumusae and increased virulence on the banana host.</title>
        <authorList>
            <person name="Chang T.-C."/>
            <person name="Salvucci A."/>
            <person name="Crous P.W."/>
            <person name="Stergiopoulos I."/>
        </authorList>
    </citation>
    <scope>NUCLEOTIDE SEQUENCE [LARGE SCALE GENOMIC DNA]</scope>
    <source>
        <strain evidence="2 3">CBS 116634</strain>
    </source>
</reference>
<proteinExistence type="predicted"/>
<evidence type="ECO:0000256" key="1">
    <source>
        <dbReference type="SAM" id="MobiDB-lite"/>
    </source>
</evidence>